<keyword evidence="2" id="KW-1185">Reference proteome</keyword>
<dbReference type="InterPro" id="IPR023198">
    <property type="entry name" value="PGP-like_dom2"/>
</dbReference>
<dbReference type="InterPro" id="IPR023214">
    <property type="entry name" value="HAD_sf"/>
</dbReference>
<dbReference type="PANTHER" id="PTHR43611">
    <property type="entry name" value="ALPHA-D-GLUCOSE 1-PHOSPHATE PHOSPHATASE"/>
    <property type="match status" value="1"/>
</dbReference>
<dbReference type="EMBL" id="SEOQ01000066">
    <property type="protein sequence ID" value="TFY71121.1"/>
    <property type="molecule type" value="Genomic_DNA"/>
</dbReference>
<dbReference type="OrthoDB" id="2012566at2759"/>
<dbReference type="Gene3D" id="3.40.50.1000">
    <property type="entry name" value="HAD superfamily/HAD-like"/>
    <property type="match status" value="1"/>
</dbReference>
<evidence type="ECO:0000313" key="2">
    <source>
        <dbReference type="Proteomes" id="UP000298327"/>
    </source>
</evidence>
<dbReference type="SUPFAM" id="SSF56784">
    <property type="entry name" value="HAD-like"/>
    <property type="match status" value="1"/>
</dbReference>
<dbReference type="Proteomes" id="UP000298327">
    <property type="component" value="Unassembled WGS sequence"/>
</dbReference>
<comment type="caution">
    <text evidence="1">The sequence shown here is derived from an EMBL/GenBank/DDBJ whole genome shotgun (WGS) entry which is preliminary data.</text>
</comment>
<dbReference type="PANTHER" id="PTHR43611:SF3">
    <property type="entry name" value="FLAVIN MONONUCLEOTIDE HYDROLASE 1, CHLOROPLATIC"/>
    <property type="match status" value="1"/>
</dbReference>
<sequence length="661" mass="73881">MSNGSAVVAPCRARGARTRHLLLALPRGSYPQPEWPARSWNINYDCMAQYTACSEISSRQEPILPAEHWPSAASFSPVHHGNFSYPSGADTGVLLILLLSEPRGPFGKLPRLYTGCRTQSRQRLIGVGIDRIDGDDALERRVRTLATSTQAPDSGDRNTERFQMRRYNRLCEDAIRPDKSCRRSPEFRFLVPPIPEFTSMSAILNCSTIIVEFRDALFSPQHPSSGASGVTSVLWLHIISSPIWSQLERCEITQEQCCRALGEQLGVDTAVIEQVFFKDMALLKSRPETRLLRLLGDLKDRLKDRLRIIGMVNIPKKTHKFFKSQSNTGGWTTGIFSHIFTSADAGTGTQTRTPRLAFFRHVLRTAACDAQATAFIDTNPDYILAARSLGLQGMLLSEHEALYQAVYSPACLPAAHLTGDRTICTITGPRAKWNFFEGEGVLTTKKFPCDLDTTSIGLMVLKPADEETSRTMDEMLQYTYFDHERNRIDPVVCVNVLTLFYAHNRGYELARTLHWVRDVLKYRAYLNGTRYYATAECFLYFLSRLLSTSDDAELHAELEALLRARLQERVGTRIADDEDALALAMRLSACVSLGIDNDADLRALLALQSEDGGWDASWIYKYGSSGIMIGNRGVTTALAVHAIEATRMTHQENPPQLISGN</sequence>
<dbReference type="STRING" id="205917.A0A4Y9ZBE8"/>
<dbReference type="InterPro" id="IPR036412">
    <property type="entry name" value="HAD-like_sf"/>
</dbReference>
<proteinExistence type="predicted"/>
<dbReference type="AlphaFoldDB" id="A0A4Y9ZBE8"/>
<dbReference type="Gene3D" id="1.10.150.240">
    <property type="entry name" value="Putative phosphatase, domain 2"/>
    <property type="match status" value="1"/>
</dbReference>
<gene>
    <name evidence="1" type="ORF">EVG20_g1897</name>
</gene>
<evidence type="ECO:0000313" key="1">
    <source>
        <dbReference type="EMBL" id="TFY71121.1"/>
    </source>
</evidence>
<accession>A0A4Y9ZBE8</accession>
<protein>
    <submittedName>
        <fullName evidence="1">Uncharacterized protein</fullName>
    </submittedName>
</protein>
<reference evidence="1 2" key="1">
    <citation type="submission" date="2019-02" db="EMBL/GenBank/DDBJ databases">
        <title>Genome sequencing of the rare red list fungi Dentipellis fragilis.</title>
        <authorList>
            <person name="Buettner E."/>
            <person name="Kellner H."/>
        </authorList>
    </citation>
    <scope>NUCLEOTIDE SEQUENCE [LARGE SCALE GENOMIC DNA]</scope>
    <source>
        <strain evidence="1 2">DSM 105465</strain>
    </source>
</reference>
<organism evidence="1 2">
    <name type="scientific">Dentipellis fragilis</name>
    <dbReference type="NCBI Taxonomy" id="205917"/>
    <lineage>
        <taxon>Eukaryota</taxon>
        <taxon>Fungi</taxon>
        <taxon>Dikarya</taxon>
        <taxon>Basidiomycota</taxon>
        <taxon>Agaricomycotina</taxon>
        <taxon>Agaricomycetes</taxon>
        <taxon>Russulales</taxon>
        <taxon>Hericiaceae</taxon>
        <taxon>Dentipellis</taxon>
    </lineage>
</organism>
<name>A0A4Y9ZBE8_9AGAM</name>